<dbReference type="EMBL" id="UINC01036626">
    <property type="protein sequence ID" value="SVB30886.1"/>
    <property type="molecule type" value="Genomic_DNA"/>
</dbReference>
<name>A0A382CXF0_9ZZZZ</name>
<reference evidence="2" key="1">
    <citation type="submission" date="2018-05" db="EMBL/GenBank/DDBJ databases">
        <authorList>
            <person name="Lanie J.A."/>
            <person name="Ng W.-L."/>
            <person name="Kazmierczak K.M."/>
            <person name="Andrzejewski T.M."/>
            <person name="Davidsen T.M."/>
            <person name="Wayne K.J."/>
            <person name="Tettelin H."/>
            <person name="Glass J.I."/>
            <person name="Rusch D."/>
            <person name="Podicherti R."/>
            <person name="Tsui H.-C.T."/>
            <person name="Winkler M.E."/>
        </authorList>
    </citation>
    <scope>NUCLEOTIDE SEQUENCE</scope>
</reference>
<proteinExistence type="predicted"/>
<dbReference type="AlphaFoldDB" id="A0A382CXF0"/>
<evidence type="ECO:0000259" key="1">
    <source>
        <dbReference type="Pfam" id="PF00408"/>
    </source>
</evidence>
<dbReference type="InterPro" id="IPR005843">
    <property type="entry name" value="A-D-PHexomutase_C"/>
</dbReference>
<feature type="non-terminal residue" evidence="2">
    <location>
        <position position="1"/>
    </location>
</feature>
<dbReference type="Pfam" id="PF00408">
    <property type="entry name" value="PGM_PMM_IV"/>
    <property type="match status" value="1"/>
</dbReference>
<sequence>GDGILAAVKIIEIISSEKNKASKIFSLYDQYPQIKINLPIKKKPNGFFDKTINKIVKENEANNPKIRYLVRKSGTEPLVRILVEGQDSDKVVKASKIINNQINKVLNAR</sequence>
<dbReference type="Gene3D" id="3.30.310.50">
    <property type="entry name" value="Alpha-D-phosphohexomutase, C-terminal domain"/>
    <property type="match status" value="1"/>
</dbReference>
<dbReference type="InterPro" id="IPR036900">
    <property type="entry name" value="A-D-PHexomutase_C_sf"/>
</dbReference>
<protein>
    <recommendedName>
        <fullName evidence="1">Alpha-D-phosphohexomutase C-terminal domain-containing protein</fullName>
    </recommendedName>
</protein>
<organism evidence="2">
    <name type="scientific">marine metagenome</name>
    <dbReference type="NCBI Taxonomy" id="408172"/>
    <lineage>
        <taxon>unclassified sequences</taxon>
        <taxon>metagenomes</taxon>
        <taxon>ecological metagenomes</taxon>
    </lineage>
</organism>
<accession>A0A382CXF0</accession>
<gene>
    <name evidence="2" type="ORF">METZ01_LOCUS183740</name>
</gene>
<feature type="domain" description="Alpha-D-phosphohexomutase C-terminal" evidence="1">
    <location>
        <begin position="67"/>
        <end position="91"/>
    </location>
</feature>
<dbReference type="GO" id="GO:0016868">
    <property type="term" value="F:intramolecular phosphotransferase activity"/>
    <property type="evidence" value="ECO:0007669"/>
    <property type="project" value="InterPro"/>
</dbReference>
<dbReference type="SUPFAM" id="SSF55957">
    <property type="entry name" value="Phosphoglucomutase, C-terminal domain"/>
    <property type="match status" value="1"/>
</dbReference>
<evidence type="ECO:0000313" key="2">
    <source>
        <dbReference type="EMBL" id="SVB30886.1"/>
    </source>
</evidence>